<evidence type="ECO:0000313" key="2">
    <source>
        <dbReference type="Proteomes" id="UP000054007"/>
    </source>
</evidence>
<organism evidence="1 2">
    <name type="scientific">Cylindrobasidium torrendii FP15055 ss-10</name>
    <dbReference type="NCBI Taxonomy" id="1314674"/>
    <lineage>
        <taxon>Eukaryota</taxon>
        <taxon>Fungi</taxon>
        <taxon>Dikarya</taxon>
        <taxon>Basidiomycota</taxon>
        <taxon>Agaricomycotina</taxon>
        <taxon>Agaricomycetes</taxon>
        <taxon>Agaricomycetidae</taxon>
        <taxon>Agaricales</taxon>
        <taxon>Marasmiineae</taxon>
        <taxon>Physalacriaceae</taxon>
        <taxon>Cylindrobasidium</taxon>
    </lineage>
</organism>
<sequence>MYLSYCLVSHEFAWEFYHAFFANVHLLTVAHVEFCFTRLHTGRSLIFARHPAISGSLPRSLCQSLTWHVEEDVEEPRGGSHVAVKQYQALMPKISTYFPSVTQLAINYHNAASNDECILQLVLPEQVTHLSLRYMFNELADPGAQRLYTSQPFDRKNARTSFPGVEHLEIIGGNMALLTGMMRKCPNVKIVRHGCVGIRR</sequence>
<proteinExistence type="predicted"/>
<dbReference type="Proteomes" id="UP000054007">
    <property type="component" value="Unassembled WGS sequence"/>
</dbReference>
<name>A0A0D7BUC6_9AGAR</name>
<protein>
    <submittedName>
        <fullName evidence="1">Uncharacterized protein</fullName>
    </submittedName>
</protein>
<keyword evidence="2" id="KW-1185">Reference proteome</keyword>
<accession>A0A0D7BUC6</accession>
<gene>
    <name evidence="1" type="ORF">CYLTODRAFT_91102</name>
</gene>
<dbReference type="EMBL" id="KN880432">
    <property type="protein sequence ID" value="KIY74027.1"/>
    <property type="molecule type" value="Genomic_DNA"/>
</dbReference>
<dbReference type="AlphaFoldDB" id="A0A0D7BUC6"/>
<reference evidence="1 2" key="1">
    <citation type="journal article" date="2015" name="Fungal Genet. Biol.">
        <title>Evolution of novel wood decay mechanisms in Agaricales revealed by the genome sequences of Fistulina hepatica and Cylindrobasidium torrendii.</title>
        <authorList>
            <person name="Floudas D."/>
            <person name="Held B.W."/>
            <person name="Riley R."/>
            <person name="Nagy L.G."/>
            <person name="Koehler G."/>
            <person name="Ransdell A.S."/>
            <person name="Younus H."/>
            <person name="Chow J."/>
            <person name="Chiniquy J."/>
            <person name="Lipzen A."/>
            <person name="Tritt A."/>
            <person name="Sun H."/>
            <person name="Haridas S."/>
            <person name="LaButti K."/>
            <person name="Ohm R.A."/>
            <person name="Kues U."/>
            <person name="Blanchette R.A."/>
            <person name="Grigoriev I.V."/>
            <person name="Minto R.E."/>
            <person name="Hibbett D.S."/>
        </authorList>
    </citation>
    <scope>NUCLEOTIDE SEQUENCE [LARGE SCALE GENOMIC DNA]</scope>
    <source>
        <strain evidence="1 2">FP15055 ss-10</strain>
    </source>
</reference>
<evidence type="ECO:0000313" key="1">
    <source>
        <dbReference type="EMBL" id="KIY74027.1"/>
    </source>
</evidence>